<name>A0ACB8ZF37_9ASTR</name>
<dbReference type="EMBL" id="CM042043">
    <property type="protein sequence ID" value="KAI3695928.1"/>
    <property type="molecule type" value="Genomic_DNA"/>
</dbReference>
<keyword evidence="2" id="KW-1185">Reference proteome</keyword>
<reference evidence="1 2" key="2">
    <citation type="journal article" date="2022" name="Mol. Ecol. Resour.">
        <title>The genomes of chicory, endive, great burdock and yacon provide insights into Asteraceae paleo-polyploidization history and plant inulin production.</title>
        <authorList>
            <person name="Fan W."/>
            <person name="Wang S."/>
            <person name="Wang H."/>
            <person name="Wang A."/>
            <person name="Jiang F."/>
            <person name="Liu H."/>
            <person name="Zhao H."/>
            <person name="Xu D."/>
            <person name="Zhang Y."/>
        </authorList>
    </citation>
    <scope>NUCLEOTIDE SEQUENCE [LARGE SCALE GENOMIC DNA]</scope>
    <source>
        <strain evidence="2">cv. Yunnan</strain>
        <tissue evidence="1">Leaves</tissue>
    </source>
</reference>
<sequence length="388" mass="42945">MAHLEKVSRANTTRKGTNSWGTGLVFFTLAVIAIAVLVIQLDTFETVPYPMHELGKPMVVVATKNAANLPGLEKIGFGELIGAEDIAYDPKSGYVFTGCGDGWIKRVTLNESVGDTVIENWANTGGRPLGISVADSGEIFVADAFKGVLKVSIDREVEVLTVEAEGMKLGFPDGVVVAKNGMVYFTDGSYKYGYYESMPNLMHGKPDGRFLSYDPLTKQTQVIARDLYFANGVELSPNQDFVIFCESFMMRCSRYYLEGEKKGTIDVFVDGLPGYPDNLRYDGEGHYWLAIAWDYSFSTYVTMAYPFVRKIIAFGLKHFQTMPTLMTFGGVIALDLDGKPIGGYYDDSWSYTTSGLKIGEHLYFGSLARLYFLRLNLTQYPLLGGTTL</sequence>
<organism evidence="1 2">
    <name type="scientific">Smallanthus sonchifolius</name>
    <dbReference type="NCBI Taxonomy" id="185202"/>
    <lineage>
        <taxon>Eukaryota</taxon>
        <taxon>Viridiplantae</taxon>
        <taxon>Streptophyta</taxon>
        <taxon>Embryophyta</taxon>
        <taxon>Tracheophyta</taxon>
        <taxon>Spermatophyta</taxon>
        <taxon>Magnoliopsida</taxon>
        <taxon>eudicotyledons</taxon>
        <taxon>Gunneridae</taxon>
        <taxon>Pentapetalae</taxon>
        <taxon>asterids</taxon>
        <taxon>campanulids</taxon>
        <taxon>Asterales</taxon>
        <taxon>Asteraceae</taxon>
        <taxon>Asteroideae</taxon>
        <taxon>Heliantheae alliance</taxon>
        <taxon>Millerieae</taxon>
        <taxon>Smallanthus</taxon>
    </lineage>
</organism>
<reference evidence="2" key="1">
    <citation type="journal article" date="2022" name="Mol. Ecol. Resour.">
        <title>The genomes of chicory, endive, great burdock and yacon provide insights into Asteraceae palaeo-polyploidization history and plant inulin production.</title>
        <authorList>
            <person name="Fan W."/>
            <person name="Wang S."/>
            <person name="Wang H."/>
            <person name="Wang A."/>
            <person name="Jiang F."/>
            <person name="Liu H."/>
            <person name="Zhao H."/>
            <person name="Xu D."/>
            <person name="Zhang Y."/>
        </authorList>
    </citation>
    <scope>NUCLEOTIDE SEQUENCE [LARGE SCALE GENOMIC DNA]</scope>
    <source>
        <strain evidence="2">cv. Yunnan</strain>
    </source>
</reference>
<accession>A0ACB8ZF37</accession>
<evidence type="ECO:0000313" key="1">
    <source>
        <dbReference type="EMBL" id="KAI3695928.1"/>
    </source>
</evidence>
<evidence type="ECO:0000313" key="2">
    <source>
        <dbReference type="Proteomes" id="UP001056120"/>
    </source>
</evidence>
<comment type="caution">
    <text evidence="1">The sequence shown here is derived from an EMBL/GenBank/DDBJ whole genome shotgun (WGS) entry which is preliminary data.</text>
</comment>
<gene>
    <name evidence="1" type="ORF">L1987_78933</name>
</gene>
<dbReference type="Proteomes" id="UP001056120">
    <property type="component" value="Linkage Group LG26"/>
</dbReference>
<protein>
    <submittedName>
        <fullName evidence="1">Uncharacterized protein</fullName>
    </submittedName>
</protein>
<proteinExistence type="predicted"/>